<feature type="transmembrane region" description="Helical" evidence="6">
    <location>
        <begin position="202"/>
        <end position="222"/>
    </location>
</feature>
<evidence type="ECO:0000313" key="9">
    <source>
        <dbReference type="Proteomes" id="UP000030147"/>
    </source>
</evidence>
<evidence type="ECO:0000256" key="3">
    <source>
        <dbReference type="ARBA" id="ARBA00022692"/>
    </source>
</evidence>
<reference evidence="8 9" key="1">
    <citation type="journal article" date="2015" name="Stand. Genomic Sci.">
        <title>High quality draft genome sequence of the moderately halophilic bacterium Pontibacillus yanchengensis Y32(T) and comparison among Pontibacillus genomes.</title>
        <authorList>
            <person name="Huang J."/>
            <person name="Qiao Z.X."/>
            <person name="Tang J.W."/>
            <person name="Wang G."/>
        </authorList>
    </citation>
    <scope>NUCLEOTIDE SEQUENCE [LARGE SCALE GENOMIC DNA]</scope>
    <source>
        <strain evidence="8 9">Y32</strain>
    </source>
</reference>
<feature type="transmembrane region" description="Helical" evidence="6">
    <location>
        <begin position="243"/>
        <end position="268"/>
    </location>
</feature>
<feature type="transmembrane region" description="Helical" evidence="6">
    <location>
        <begin position="305"/>
        <end position="323"/>
    </location>
</feature>
<feature type="transmembrane region" description="Helical" evidence="6">
    <location>
        <begin position="280"/>
        <end position="298"/>
    </location>
</feature>
<comment type="subcellular location">
    <subcellularLocation>
        <location evidence="1">Cell membrane</location>
        <topology evidence="1">Multi-pass membrane protein</topology>
    </subcellularLocation>
</comment>
<evidence type="ECO:0000256" key="5">
    <source>
        <dbReference type="ARBA" id="ARBA00023136"/>
    </source>
</evidence>
<comment type="caution">
    <text evidence="8">The sequence shown here is derived from an EMBL/GenBank/DDBJ whole genome shotgun (WGS) entry which is preliminary data.</text>
</comment>
<name>A0A0A2TUY7_9BACI</name>
<dbReference type="Pfam" id="PF12698">
    <property type="entry name" value="ABC2_membrane_3"/>
    <property type="match status" value="1"/>
</dbReference>
<evidence type="ECO:0000256" key="6">
    <source>
        <dbReference type="SAM" id="Phobius"/>
    </source>
</evidence>
<evidence type="ECO:0000256" key="1">
    <source>
        <dbReference type="ARBA" id="ARBA00004651"/>
    </source>
</evidence>
<dbReference type="AlphaFoldDB" id="A0A0A2TUY7"/>
<evidence type="ECO:0000259" key="7">
    <source>
        <dbReference type="Pfam" id="PF12698"/>
    </source>
</evidence>
<dbReference type="InterPro" id="IPR013525">
    <property type="entry name" value="ABC2_TM"/>
</dbReference>
<dbReference type="PANTHER" id="PTHR30294:SF38">
    <property type="entry name" value="TRANSPORT PERMEASE PROTEIN"/>
    <property type="match status" value="1"/>
</dbReference>
<dbReference type="OrthoDB" id="2966955at2"/>
<keyword evidence="5 6" id="KW-0472">Membrane</keyword>
<dbReference type="EMBL" id="AVBF01000018">
    <property type="protein sequence ID" value="KGP73110.1"/>
    <property type="molecule type" value="Genomic_DNA"/>
</dbReference>
<evidence type="ECO:0000313" key="8">
    <source>
        <dbReference type="EMBL" id="KGP73110.1"/>
    </source>
</evidence>
<dbReference type="GO" id="GO:0005886">
    <property type="term" value="C:plasma membrane"/>
    <property type="evidence" value="ECO:0007669"/>
    <property type="project" value="UniProtKB-SubCell"/>
</dbReference>
<dbReference type="RefSeq" id="WP_036818430.1">
    <property type="nucleotide sequence ID" value="NZ_AVBF01000018.1"/>
</dbReference>
<dbReference type="STRING" id="1385514.N782_07560"/>
<dbReference type="GO" id="GO:0140359">
    <property type="term" value="F:ABC-type transporter activity"/>
    <property type="evidence" value="ECO:0007669"/>
    <property type="project" value="InterPro"/>
</dbReference>
<keyword evidence="2" id="KW-1003">Cell membrane</keyword>
<dbReference type="eggNOG" id="ENOG50332M8">
    <property type="taxonomic scope" value="Bacteria"/>
</dbReference>
<keyword evidence="4 6" id="KW-1133">Transmembrane helix</keyword>
<accession>A0A0A2TUY7</accession>
<dbReference type="PANTHER" id="PTHR30294">
    <property type="entry name" value="MEMBRANE COMPONENT OF ABC TRANSPORTER YHHJ-RELATED"/>
    <property type="match status" value="1"/>
</dbReference>
<protein>
    <recommendedName>
        <fullName evidence="7">ABC-2 type transporter transmembrane domain-containing protein</fullName>
    </recommendedName>
</protein>
<gene>
    <name evidence="8" type="ORF">N782_07560</name>
</gene>
<feature type="domain" description="ABC-2 type transporter transmembrane" evidence="7">
    <location>
        <begin position="21"/>
        <end position="309"/>
    </location>
</feature>
<keyword evidence="3 6" id="KW-0812">Transmembrane</keyword>
<evidence type="ECO:0000256" key="4">
    <source>
        <dbReference type="ARBA" id="ARBA00022989"/>
    </source>
</evidence>
<sequence>MLTYLGLQLRRWRTKPIIALISAILPFLCFLLFVPFLTTTTEEATIPVAIVDEDESTSSQRIISRLTNQQRLSIHLLSHKDMEQALRKGEVEAGFVLQEGLEEKVREGSIQNTITWMRTSNSTFDVFIKEQLGAELMRIALNAKAANTVMQASQSNKSWEEIYQYSAAFWEPSPLFEMNFMQRSPTSPQQEKPILASWHKTVLILFFFYTWTMSIWLCRVLKKDKQSGVLDRLSLVQLTPFRYYLGQGFSIWLATLVTLVISLCAMRWSVPWELLLPWGMWTIIVFTGTVVATYAFFLMFKLSSATLFIIEGVAVVTVVATLLNQSGVSWVGEKVVTYFPPSWLLHNPFIT</sequence>
<organism evidence="8 9">
    <name type="scientific">Pontibacillus yanchengensis Y32</name>
    <dbReference type="NCBI Taxonomy" id="1385514"/>
    <lineage>
        <taxon>Bacteria</taxon>
        <taxon>Bacillati</taxon>
        <taxon>Bacillota</taxon>
        <taxon>Bacilli</taxon>
        <taxon>Bacillales</taxon>
        <taxon>Bacillaceae</taxon>
        <taxon>Pontibacillus</taxon>
    </lineage>
</organism>
<dbReference type="Proteomes" id="UP000030147">
    <property type="component" value="Unassembled WGS sequence"/>
</dbReference>
<feature type="transmembrane region" description="Helical" evidence="6">
    <location>
        <begin position="17"/>
        <end position="37"/>
    </location>
</feature>
<dbReference type="InterPro" id="IPR051449">
    <property type="entry name" value="ABC-2_transporter_component"/>
</dbReference>
<evidence type="ECO:0000256" key="2">
    <source>
        <dbReference type="ARBA" id="ARBA00022475"/>
    </source>
</evidence>
<dbReference type="Gene3D" id="3.40.1710.10">
    <property type="entry name" value="abc type-2 transporter like domain"/>
    <property type="match status" value="1"/>
</dbReference>
<keyword evidence="9" id="KW-1185">Reference proteome</keyword>
<proteinExistence type="predicted"/>